<keyword evidence="3" id="KW-1185">Reference proteome</keyword>
<evidence type="ECO:0000313" key="3">
    <source>
        <dbReference type="Proteomes" id="UP000289738"/>
    </source>
</evidence>
<keyword evidence="1" id="KW-0732">Signal</keyword>
<protein>
    <submittedName>
        <fullName evidence="2">Uncharacterized protein</fullName>
    </submittedName>
</protein>
<reference evidence="2 3" key="1">
    <citation type="submission" date="2019-01" db="EMBL/GenBank/DDBJ databases">
        <title>Sequencing of cultivated peanut Arachis hypogaea provides insights into genome evolution and oil improvement.</title>
        <authorList>
            <person name="Chen X."/>
        </authorList>
    </citation>
    <scope>NUCLEOTIDE SEQUENCE [LARGE SCALE GENOMIC DNA]</scope>
    <source>
        <strain evidence="3">cv. Fuhuasheng</strain>
        <tissue evidence="2">Leaves</tissue>
    </source>
</reference>
<accession>A0A444XX20</accession>
<feature type="chain" id="PRO_5019391826" evidence="1">
    <location>
        <begin position="24"/>
        <end position="70"/>
    </location>
</feature>
<dbReference type="AlphaFoldDB" id="A0A444XX20"/>
<name>A0A444XX20_ARAHY</name>
<organism evidence="2 3">
    <name type="scientific">Arachis hypogaea</name>
    <name type="common">Peanut</name>
    <dbReference type="NCBI Taxonomy" id="3818"/>
    <lineage>
        <taxon>Eukaryota</taxon>
        <taxon>Viridiplantae</taxon>
        <taxon>Streptophyta</taxon>
        <taxon>Embryophyta</taxon>
        <taxon>Tracheophyta</taxon>
        <taxon>Spermatophyta</taxon>
        <taxon>Magnoliopsida</taxon>
        <taxon>eudicotyledons</taxon>
        <taxon>Gunneridae</taxon>
        <taxon>Pentapetalae</taxon>
        <taxon>rosids</taxon>
        <taxon>fabids</taxon>
        <taxon>Fabales</taxon>
        <taxon>Fabaceae</taxon>
        <taxon>Papilionoideae</taxon>
        <taxon>50 kb inversion clade</taxon>
        <taxon>dalbergioids sensu lato</taxon>
        <taxon>Dalbergieae</taxon>
        <taxon>Pterocarpus clade</taxon>
        <taxon>Arachis</taxon>
    </lineage>
</organism>
<sequence>MEGLASWCTCTMKVLFFSGEAAASVVVTVRMKESRVWQGAIGAAVETEWEVMLPRIALNDKQLTLDPPSQ</sequence>
<gene>
    <name evidence="2" type="ORF">Ahy_B08g089228</name>
</gene>
<evidence type="ECO:0000313" key="2">
    <source>
        <dbReference type="EMBL" id="RYQ94339.1"/>
    </source>
</evidence>
<proteinExistence type="predicted"/>
<dbReference type="EMBL" id="SDMP01000018">
    <property type="protein sequence ID" value="RYQ94339.1"/>
    <property type="molecule type" value="Genomic_DNA"/>
</dbReference>
<feature type="signal peptide" evidence="1">
    <location>
        <begin position="1"/>
        <end position="23"/>
    </location>
</feature>
<comment type="caution">
    <text evidence="2">The sequence shown here is derived from an EMBL/GenBank/DDBJ whole genome shotgun (WGS) entry which is preliminary data.</text>
</comment>
<evidence type="ECO:0000256" key="1">
    <source>
        <dbReference type="SAM" id="SignalP"/>
    </source>
</evidence>
<dbReference type="Proteomes" id="UP000289738">
    <property type="component" value="Chromosome B08"/>
</dbReference>